<feature type="transmembrane region" description="Helical" evidence="17">
    <location>
        <begin position="599"/>
        <end position="619"/>
    </location>
</feature>
<sequence>MELLYKYARIVPLCPLVASGSVGLGLFIFPKATKSLRRACAILSIPSLSVAMFISSNLFWQQIVGHLTYQYSWSWILNNNISSEVGFLVDPLTSIMLILVTTVGIPVMIHSDSYMCHDQGYVRFLVYSSLSTASMLGLVLSPNPIQIHVFWELVGMCSYLLIGFWFTRPSAANACQKAFVTNRIGDFGLLLGISGIYWITGSFEIHELSDRFHELIENNSISPFFANTCALLLLLGSVAKSAQIPLHVWLPDAMEGPTPISALIHAATMVAAGIFLVARMFDFFEAPPFTMNVISRVGGATALLGAILALAQKDLKKGLAYSTMSQLGYMMLALGIGSYRAASFHPITHAYSKALLFLGSGSVIHSMETIVGYSPDKSQNMILMGGLRKYMPITGTTLLPGTLSLCGIPPFACFWSKDEIIVDSWLCSPFLGWIASFTAGLTAFYMFRIYSITPEGSFRANNTSNYSSESFTNNSIWGNNQKESIHQKIGLISLSSIRDEAISEGSSRKTHISDGGIPADCSPTYYFRKEESLYPKESDISMLLPLILLAIPTLLIGFIGVSSPRTETGLDYSSDWLAPLMNSSNGNSEGWSEFLTNSIPSVTISLVGILISSISYGPLAISPRELKKDIDPIAEGSSGYFLSLIQDWSYNRGYIDNYYDMIFVKGIRLSSNYIYLFDRWIIDGIVNGIGISSLFGGEGAKYGVGGRVSSYSFGSMIGIIPLLTVIIPIYKNDIPYIRIL</sequence>
<evidence type="ECO:0000256" key="7">
    <source>
        <dbReference type="ARBA" id="ARBA00022719"/>
    </source>
</evidence>
<keyword evidence="10" id="KW-1278">Translocase</keyword>
<gene>
    <name evidence="17 21" type="primary">ndhF</name>
</gene>
<feature type="transmembrane region" description="Helical" evidence="17">
    <location>
        <begin position="6"/>
        <end position="29"/>
    </location>
</feature>
<keyword evidence="13 17" id="KW-0793">Thylakoid</keyword>
<evidence type="ECO:0000256" key="17">
    <source>
        <dbReference type="RuleBase" id="RU364062"/>
    </source>
</evidence>
<dbReference type="GeneID" id="19522785"/>
<evidence type="ECO:0000256" key="5">
    <source>
        <dbReference type="ARBA" id="ARBA00018648"/>
    </source>
</evidence>
<dbReference type="InterPro" id="IPR001750">
    <property type="entry name" value="ND/Mrp_TM"/>
</dbReference>
<dbReference type="InterPro" id="IPR001516">
    <property type="entry name" value="Proton_antipo_N"/>
</dbReference>
<evidence type="ECO:0000256" key="9">
    <source>
        <dbReference type="ARBA" id="ARBA00022957"/>
    </source>
</evidence>
<dbReference type="Pfam" id="PF01010">
    <property type="entry name" value="Proton_antipo_C"/>
    <property type="match status" value="1"/>
</dbReference>
<dbReference type="PANTHER" id="PTHR42829">
    <property type="entry name" value="NADH-UBIQUINONE OXIDOREDUCTASE CHAIN 5"/>
    <property type="match status" value="1"/>
</dbReference>
<feature type="domain" description="NADH:quinone oxidoreductase/Mrp antiporter transmembrane" evidence="18">
    <location>
        <begin position="143"/>
        <end position="442"/>
    </location>
</feature>
<dbReference type="Gene3D" id="1.20.5.2700">
    <property type="match status" value="1"/>
</dbReference>
<evidence type="ECO:0000313" key="21">
    <source>
        <dbReference type="EMBL" id="AHA59600.1"/>
    </source>
</evidence>
<protein>
    <recommendedName>
        <fullName evidence="5 17">NAD(P)H-quinone oxidoreductase subunit 5, chloroplastic</fullName>
        <ecNumber evidence="17">7.1.1.-</ecNumber>
    </recommendedName>
    <alternativeName>
        <fullName evidence="17">NADH-plastoquinone oxidoreductase subunit 5</fullName>
    </alternativeName>
</protein>
<evidence type="ECO:0000256" key="15">
    <source>
        <dbReference type="ARBA" id="ARBA00047726"/>
    </source>
</evidence>
<evidence type="ECO:0000256" key="12">
    <source>
        <dbReference type="ARBA" id="ARBA00023027"/>
    </source>
</evidence>
<dbReference type="NCBIfam" id="NF005141">
    <property type="entry name" value="PRK06590.1"/>
    <property type="match status" value="1"/>
</dbReference>
<evidence type="ECO:0000256" key="8">
    <source>
        <dbReference type="ARBA" id="ARBA00022857"/>
    </source>
</evidence>
<evidence type="ECO:0000259" key="19">
    <source>
        <dbReference type="Pfam" id="PF00662"/>
    </source>
</evidence>
<evidence type="ECO:0000259" key="20">
    <source>
        <dbReference type="Pfam" id="PF01010"/>
    </source>
</evidence>
<feature type="transmembrane region" description="Helical" evidence="17">
    <location>
        <begin position="708"/>
        <end position="730"/>
    </location>
</feature>
<dbReference type="GO" id="GO:0008137">
    <property type="term" value="F:NADH dehydrogenase (ubiquinone) activity"/>
    <property type="evidence" value="ECO:0007669"/>
    <property type="project" value="InterPro"/>
</dbReference>
<evidence type="ECO:0000259" key="18">
    <source>
        <dbReference type="Pfam" id="PF00361"/>
    </source>
</evidence>
<feature type="transmembrane region" description="Helical" evidence="17">
    <location>
        <begin position="92"/>
        <end position="109"/>
    </location>
</feature>
<feature type="transmembrane region" description="Helical" evidence="17">
    <location>
        <begin position="318"/>
        <end position="342"/>
    </location>
</feature>
<keyword evidence="12 17" id="KW-0520">NAD</keyword>
<evidence type="ECO:0000256" key="13">
    <source>
        <dbReference type="ARBA" id="ARBA00023078"/>
    </source>
</evidence>
<feature type="domain" description="NADH:ubiquinone/plastoquinone oxidoreductase chloroplast chain 5 C-terminal" evidence="20">
    <location>
        <begin position="448"/>
        <end position="678"/>
    </location>
</feature>
<feature type="transmembrane region" description="Helical" evidence="17">
    <location>
        <begin position="121"/>
        <end position="141"/>
    </location>
</feature>
<dbReference type="GO" id="GO:0015990">
    <property type="term" value="P:electron transport coupled proton transport"/>
    <property type="evidence" value="ECO:0007669"/>
    <property type="project" value="TreeGrafter"/>
</dbReference>
<evidence type="ECO:0000256" key="11">
    <source>
        <dbReference type="ARBA" id="ARBA00022989"/>
    </source>
</evidence>
<keyword evidence="17 21" id="KW-0934">Plastid</keyword>
<dbReference type="PRINTS" id="PR01434">
    <property type="entry name" value="NADHDHGNASE5"/>
</dbReference>
<dbReference type="InterPro" id="IPR003945">
    <property type="entry name" value="NU5C-like"/>
</dbReference>
<evidence type="ECO:0000256" key="16">
    <source>
        <dbReference type="ARBA" id="ARBA00048026"/>
    </source>
</evidence>
<proteinExistence type="inferred from homology"/>
<feature type="domain" description="NADH-Ubiquinone oxidoreductase (complex I) chain 5 N-terminal" evidence="19">
    <location>
        <begin position="75"/>
        <end position="124"/>
    </location>
</feature>
<keyword evidence="17" id="KW-0813">Transport</keyword>
<keyword evidence="11 17" id="KW-1133">Transmembrane helix</keyword>
<dbReference type="InterPro" id="IPR002128">
    <property type="entry name" value="NADH_UbQ_OxRdtase_chlpt_su5_C"/>
</dbReference>
<keyword evidence="14 17" id="KW-0472">Membrane</keyword>
<feature type="transmembrane region" description="Helical" evidence="17">
    <location>
        <begin position="393"/>
        <end position="411"/>
    </location>
</feature>
<comment type="similarity">
    <text evidence="3 17">Belongs to the complex I subunit 5 family.</text>
</comment>
<evidence type="ECO:0000256" key="4">
    <source>
        <dbReference type="ARBA" id="ARBA00011199"/>
    </source>
</evidence>
<evidence type="ECO:0000256" key="1">
    <source>
        <dbReference type="ARBA" id="ARBA00004059"/>
    </source>
</evidence>
<dbReference type="AlphaFoldDB" id="A0A059SR20"/>
<dbReference type="GO" id="GO:0003954">
    <property type="term" value="F:NADH dehydrogenase activity"/>
    <property type="evidence" value="ECO:0007669"/>
    <property type="project" value="TreeGrafter"/>
</dbReference>
<feature type="transmembrane region" description="Helical" evidence="17">
    <location>
        <begin position="179"/>
        <end position="200"/>
    </location>
</feature>
<evidence type="ECO:0000256" key="2">
    <source>
        <dbReference type="ARBA" id="ARBA00004454"/>
    </source>
</evidence>
<keyword evidence="8 17" id="KW-0521">NADP</keyword>
<comment type="catalytic activity">
    <reaction evidence="15 17">
        <text>a plastoquinone + NADPH + (n+1) H(+)(in) = a plastoquinol + NADP(+) + n H(+)(out)</text>
        <dbReference type="Rhea" id="RHEA:42612"/>
        <dbReference type="Rhea" id="RHEA-COMP:9561"/>
        <dbReference type="Rhea" id="RHEA-COMP:9562"/>
        <dbReference type="ChEBI" id="CHEBI:15378"/>
        <dbReference type="ChEBI" id="CHEBI:17757"/>
        <dbReference type="ChEBI" id="CHEBI:57783"/>
        <dbReference type="ChEBI" id="CHEBI:58349"/>
        <dbReference type="ChEBI" id="CHEBI:62192"/>
    </reaction>
</comment>
<evidence type="ECO:0000256" key="14">
    <source>
        <dbReference type="ARBA" id="ARBA00023136"/>
    </source>
</evidence>
<geneLocation type="chloroplast" evidence="21"/>
<dbReference type="EMBL" id="KF225592">
    <property type="protein sequence ID" value="AHA59600.1"/>
    <property type="molecule type" value="Genomic_DNA"/>
</dbReference>
<keyword evidence="7 17" id="KW-0874">Quinone</keyword>
<keyword evidence="6 17" id="KW-0812">Transmembrane</keyword>
<dbReference type="RefSeq" id="YP_009032867.1">
    <property type="nucleotide sequence ID" value="NC_024157.1"/>
</dbReference>
<reference evidence="21" key="1">
    <citation type="journal article" date="2014" name="Mol. Cells">
        <title>Chloroplast genome evolution in early diverged leptosporangiate ferns.</title>
        <authorList>
            <person name="Kim H.T."/>
            <person name="Chung M.G."/>
            <person name="Kim K.J."/>
        </authorList>
    </citation>
    <scope>NUCLEOTIDE SEQUENCE</scope>
</reference>
<dbReference type="GO" id="GO:0048038">
    <property type="term" value="F:quinone binding"/>
    <property type="evidence" value="ECO:0007669"/>
    <property type="project" value="UniProtKB-KW"/>
</dbReference>
<dbReference type="NCBIfam" id="TIGR01974">
    <property type="entry name" value="NDH_I_L"/>
    <property type="match status" value="1"/>
</dbReference>
<accession>A0A059SR20</accession>
<evidence type="ECO:0000256" key="6">
    <source>
        <dbReference type="ARBA" id="ARBA00022692"/>
    </source>
</evidence>
<comment type="subcellular location">
    <subcellularLocation>
        <location evidence="2 17">Plastid</location>
        <location evidence="2 17">Chloroplast thylakoid membrane</location>
        <topology evidence="2 17">Multi-pass membrane protein</topology>
    </subcellularLocation>
</comment>
<keyword evidence="17 21" id="KW-0150">Chloroplast</keyword>
<feature type="transmembrane region" description="Helical" evidence="17">
    <location>
        <begin position="293"/>
        <end position="311"/>
    </location>
</feature>
<comment type="catalytic activity">
    <reaction evidence="16 17">
        <text>a plastoquinone + NADH + (n+1) H(+)(in) = a plastoquinol + NAD(+) + n H(+)(out)</text>
        <dbReference type="Rhea" id="RHEA:42608"/>
        <dbReference type="Rhea" id="RHEA-COMP:9561"/>
        <dbReference type="Rhea" id="RHEA-COMP:9562"/>
        <dbReference type="ChEBI" id="CHEBI:15378"/>
        <dbReference type="ChEBI" id="CHEBI:17757"/>
        <dbReference type="ChEBI" id="CHEBI:57540"/>
        <dbReference type="ChEBI" id="CHEBI:57945"/>
        <dbReference type="ChEBI" id="CHEBI:62192"/>
    </reaction>
</comment>
<feature type="transmembrane region" description="Helical" evidence="17">
    <location>
        <begin position="431"/>
        <end position="450"/>
    </location>
</feature>
<comment type="function">
    <text evidence="1 17">NDH shuttles electrons from NAD(P)H:plastoquinone, via FMN and iron-sulfur (Fe-S) centers, to quinones in the photosynthetic chain and possibly in a chloroplast respiratory chain. The immediate electron acceptor for the enzyme in this species is believed to be plastoquinone. Couples the redox reaction to proton translocation, and thus conserves the redox energy in a proton gradient.</text>
</comment>
<dbReference type="EC" id="7.1.1.-" evidence="17"/>
<keyword evidence="9 17" id="KW-0618">Plastoquinone</keyword>
<dbReference type="Pfam" id="PF00361">
    <property type="entry name" value="Proton_antipo_M"/>
    <property type="match status" value="1"/>
</dbReference>
<organism evidence="21">
    <name type="scientific">Osmundastrum cinnamomeum</name>
    <name type="common">Cinnamon fern</name>
    <name type="synonym">Osmunda cinnamomea</name>
    <dbReference type="NCBI Taxonomy" id="3284"/>
    <lineage>
        <taxon>Eukaryota</taxon>
        <taxon>Viridiplantae</taxon>
        <taxon>Streptophyta</taxon>
        <taxon>Embryophyta</taxon>
        <taxon>Tracheophyta</taxon>
        <taxon>Polypodiopsida</taxon>
        <taxon>Polypodiidae</taxon>
        <taxon>Osmundales</taxon>
        <taxon>Osmundaceae</taxon>
        <taxon>Osmundastrum</taxon>
    </lineage>
</organism>
<dbReference type="GO" id="GO:0042773">
    <property type="term" value="P:ATP synthesis coupled electron transport"/>
    <property type="evidence" value="ECO:0007669"/>
    <property type="project" value="InterPro"/>
</dbReference>
<dbReference type="PANTHER" id="PTHR42829:SF2">
    <property type="entry name" value="NADH-UBIQUINONE OXIDOREDUCTASE CHAIN 5"/>
    <property type="match status" value="1"/>
</dbReference>
<evidence type="ECO:0000256" key="3">
    <source>
        <dbReference type="ARBA" id="ARBA00008200"/>
    </source>
</evidence>
<dbReference type="PRINTS" id="PR01435">
    <property type="entry name" value="NPOXDRDTASE5"/>
</dbReference>
<feature type="transmembrane region" description="Helical" evidence="17">
    <location>
        <begin position="260"/>
        <end position="281"/>
    </location>
</feature>
<dbReference type="InterPro" id="IPR018393">
    <property type="entry name" value="NADHpl_OxRdtase_5_subgr"/>
</dbReference>
<dbReference type="GO" id="GO:0009535">
    <property type="term" value="C:chloroplast thylakoid membrane"/>
    <property type="evidence" value="ECO:0007669"/>
    <property type="project" value="UniProtKB-SubCell"/>
</dbReference>
<comment type="subunit">
    <text evidence="4 17">NDH is composed of at least 16 different subunits, 5 of which are encoded in the nucleus.</text>
</comment>
<dbReference type="Pfam" id="PF00662">
    <property type="entry name" value="Proton_antipo_N"/>
    <property type="match status" value="1"/>
</dbReference>
<feature type="transmembrane region" description="Helical" evidence="17">
    <location>
        <begin position="41"/>
        <end position="60"/>
    </location>
</feature>
<evidence type="ECO:0000256" key="10">
    <source>
        <dbReference type="ARBA" id="ARBA00022967"/>
    </source>
</evidence>
<feature type="transmembrane region" description="Helical" evidence="17">
    <location>
        <begin position="542"/>
        <end position="561"/>
    </location>
</feature>
<name>A0A059SR20_OSMCI</name>
<feature type="transmembrane region" description="Helical" evidence="17">
    <location>
        <begin position="147"/>
        <end position="167"/>
    </location>
</feature>